<evidence type="ECO:0000313" key="2">
    <source>
        <dbReference type="EMBL" id="CAH3153245.1"/>
    </source>
</evidence>
<proteinExistence type="predicted"/>
<accession>A0ABN8PY93</accession>
<keyword evidence="3" id="KW-1185">Reference proteome</keyword>
<dbReference type="Proteomes" id="UP001159405">
    <property type="component" value="Unassembled WGS sequence"/>
</dbReference>
<dbReference type="EMBL" id="CALNXK010000096">
    <property type="protein sequence ID" value="CAH3153245.1"/>
    <property type="molecule type" value="Genomic_DNA"/>
</dbReference>
<comment type="caution">
    <text evidence="2">The sequence shown here is derived from an EMBL/GenBank/DDBJ whole genome shotgun (WGS) entry which is preliminary data.</text>
</comment>
<evidence type="ECO:0000256" key="1">
    <source>
        <dbReference type="SAM" id="MobiDB-lite"/>
    </source>
</evidence>
<gene>
    <name evidence="2" type="ORF">PLOB_00049484</name>
</gene>
<name>A0ABN8PY93_9CNID</name>
<protein>
    <submittedName>
        <fullName evidence="2">Uncharacterized protein</fullName>
    </submittedName>
</protein>
<sequence length="134" mass="15214">MNRTLFSCGIKRTVTTRKGQEFDVSATFPRSVKLLRKPVKCDICNESFTAKKYLKLTYALSTAQTRSQKTKSEITRTKLSTESCIRMRKLQPLAVVSKPSSLQCKESLQLSTKKTKDEDRVEGNPTPLHSSWKP</sequence>
<reference evidence="2 3" key="1">
    <citation type="submission" date="2022-05" db="EMBL/GenBank/DDBJ databases">
        <authorList>
            <consortium name="Genoscope - CEA"/>
            <person name="William W."/>
        </authorList>
    </citation>
    <scope>NUCLEOTIDE SEQUENCE [LARGE SCALE GENOMIC DNA]</scope>
</reference>
<evidence type="ECO:0000313" key="3">
    <source>
        <dbReference type="Proteomes" id="UP001159405"/>
    </source>
</evidence>
<feature type="region of interest" description="Disordered" evidence="1">
    <location>
        <begin position="105"/>
        <end position="134"/>
    </location>
</feature>
<organism evidence="2 3">
    <name type="scientific">Porites lobata</name>
    <dbReference type="NCBI Taxonomy" id="104759"/>
    <lineage>
        <taxon>Eukaryota</taxon>
        <taxon>Metazoa</taxon>
        <taxon>Cnidaria</taxon>
        <taxon>Anthozoa</taxon>
        <taxon>Hexacorallia</taxon>
        <taxon>Scleractinia</taxon>
        <taxon>Fungiina</taxon>
        <taxon>Poritidae</taxon>
        <taxon>Porites</taxon>
    </lineage>
</organism>